<feature type="transmembrane region" description="Helical" evidence="4">
    <location>
        <begin position="73"/>
        <end position="93"/>
    </location>
</feature>
<evidence type="ECO:0000313" key="6">
    <source>
        <dbReference type="EMBL" id="MBI1682555.1"/>
    </source>
</evidence>
<comment type="caution">
    <text evidence="6">The sequence shown here is derived from an EMBL/GenBank/DDBJ whole genome shotgun (WGS) entry which is preliminary data.</text>
</comment>
<dbReference type="Proteomes" id="UP000639859">
    <property type="component" value="Unassembled WGS sequence"/>
</dbReference>
<keyword evidence="3" id="KW-0804">Transcription</keyword>
<reference evidence="6 7" key="1">
    <citation type="submission" date="2020-11" db="EMBL/GenBank/DDBJ databases">
        <title>genome sequence of strain KACC 18849.</title>
        <authorList>
            <person name="Gao J."/>
            <person name="Zhang X."/>
        </authorList>
    </citation>
    <scope>NUCLEOTIDE SEQUENCE [LARGE SCALE GENOMIC DNA]</scope>
    <source>
        <strain evidence="6 7">KACC 18849</strain>
    </source>
</reference>
<dbReference type="SUPFAM" id="SSF46689">
    <property type="entry name" value="Homeodomain-like"/>
    <property type="match status" value="1"/>
</dbReference>
<dbReference type="InterPro" id="IPR018062">
    <property type="entry name" value="HTH_AraC-typ_CS"/>
</dbReference>
<dbReference type="Gene3D" id="1.10.10.60">
    <property type="entry name" value="Homeodomain-like"/>
    <property type="match status" value="2"/>
</dbReference>
<keyword evidence="4" id="KW-0472">Membrane</keyword>
<feature type="transmembrane region" description="Helical" evidence="4">
    <location>
        <begin position="42"/>
        <end position="67"/>
    </location>
</feature>
<dbReference type="RefSeq" id="WP_198574497.1">
    <property type="nucleotide sequence ID" value="NZ_JADWOX010000001.1"/>
</dbReference>
<keyword evidence="7" id="KW-1185">Reference proteome</keyword>
<evidence type="ECO:0000256" key="2">
    <source>
        <dbReference type="ARBA" id="ARBA00023125"/>
    </source>
</evidence>
<feature type="domain" description="HTH araC/xylS-type" evidence="5">
    <location>
        <begin position="280"/>
        <end position="381"/>
    </location>
</feature>
<feature type="transmembrane region" description="Helical" evidence="4">
    <location>
        <begin position="191"/>
        <end position="209"/>
    </location>
</feature>
<keyword evidence="2" id="KW-0238">DNA-binding</keyword>
<dbReference type="InterPro" id="IPR009057">
    <property type="entry name" value="Homeodomain-like_sf"/>
</dbReference>
<feature type="transmembrane region" description="Helical" evidence="4">
    <location>
        <begin position="221"/>
        <end position="243"/>
    </location>
</feature>
<dbReference type="PANTHER" id="PTHR43280:SF29">
    <property type="entry name" value="ARAC-FAMILY TRANSCRIPTIONAL REGULATOR"/>
    <property type="match status" value="1"/>
</dbReference>
<evidence type="ECO:0000313" key="7">
    <source>
        <dbReference type="Proteomes" id="UP000639859"/>
    </source>
</evidence>
<gene>
    <name evidence="6" type="ORF">I4Q42_02615</name>
</gene>
<accession>A0ABS0SSD7</accession>
<keyword evidence="4" id="KW-1133">Transmembrane helix</keyword>
<dbReference type="Pfam" id="PF12833">
    <property type="entry name" value="HTH_18"/>
    <property type="match status" value="1"/>
</dbReference>
<keyword evidence="1" id="KW-0805">Transcription regulation</keyword>
<evidence type="ECO:0000259" key="5">
    <source>
        <dbReference type="PROSITE" id="PS01124"/>
    </source>
</evidence>
<evidence type="ECO:0000256" key="1">
    <source>
        <dbReference type="ARBA" id="ARBA00023015"/>
    </source>
</evidence>
<dbReference type="EMBL" id="JADWOX010000001">
    <property type="protein sequence ID" value="MBI1682555.1"/>
    <property type="molecule type" value="Genomic_DNA"/>
</dbReference>
<dbReference type="PROSITE" id="PS01124">
    <property type="entry name" value="HTH_ARAC_FAMILY_2"/>
    <property type="match status" value="1"/>
</dbReference>
<proteinExistence type="predicted"/>
<feature type="transmembrane region" description="Helical" evidence="4">
    <location>
        <begin position="147"/>
        <end position="170"/>
    </location>
</feature>
<dbReference type="InterPro" id="IPR018060">
    <property type="entry name" value="HTH_AraC"/>
</dbReference>
<evidence type="ECO:0000256" key="3">
    <source>
        <dbReference type="ARBA" id="ARBA00023163"/>
    </source>
</evidence>
<dbReference type="SMART" id="SM00342">
    <property type="entry name" value="HTH_ARAC"/>
    <property type="match status" value="1"/>
</dbReference>
<keyword evidence="4" id="KW-0812">Transmembrane</keyword>
<sequence>MTDGMTGSLVLILSSAAAAIGLFAAAQLALRPGWRAAPSTALGVFLLLSALSGVDLILDRGGVYAVAPWATGILWSTSLFLGPAILSYVVAMTGDPEAGWSPLRIARLAWPAGIALLLALPFFLLPIPTRIAIYTGVGAETDVWAGPLQLAFVALFLVTTLGYLAAAFRVMGRHVQRVRDLFSNIENRTLSWLRVLLLVMLAAWIWGAVKSGLALNVAHASWLDVAGAAVELFWTAAIGLFGLSQQPIFTPQTETPKALPAPEKYARSALPGSRQAEIAARLDQAMRADHLYRDPLLSLSALAARIGVTPNHLSQALNEHLGQSFFDYVNRWRVDEAVERIRATDEAILSIAYDVGFNSRSTFNAAVEKHAGRPPSAFRPAA</sequence>
<name>A0ABS0SSD7_9CAUL</name>
<dbReference type="PROSITE" id="PS00041">
    <property type="entry name" value="HTH_ARAC_FAMILY_1"/>
    <property type="match status" value="1"/>
</dbReference>
<organism evidence="6 7">
    <name type="scientific">Caulobacter hibisci</name>
    <dbReference type="NCBI Taxonomy" id="2035993"/>
    <lineage>
        <taxon>Bacteria</taxon>
        <taxon>Pseudomonadati</taxon>
        <taxon>Pseudomonadota</taxon>
        <taxon>Alphaproteobacteria</taxon>
        <taxon>Caulobacterales</taxon>
        <taxon>Caulobacteraceae</taxon>
        <taxon>Caulobacter</taxon>
    </lineage>
</organism>
<evidence type="ECO:0000256" key="4">
    <source>
        <dbReference type="SAM" id="Phobius"/>
    </source>
</evidence>
<protein>
    <submittedName>
        <fullName evidence="6">Helix-turn-helix transcriptional regulator</fullName>
    </submittedName>
</protein>
<feature type="transmembrane region" description="Helical" evidence="4">
    <location>
        <begin position="105"/>
        <end position="127"/>
    </location>
</feature>
<dbReference type="PANTHER" id="PTHR43280">
    <property type="entry name" value="ARAC-FAMILY TRANSCRIPTIONAL REGULATOR"/>
    <property type="match status" value="1"/>
</dbReference>
<feature type="transmembrane region" description="Helical" evidence="4">
    <location>
        <begin position="6"/>
        <end position="30"/>
    </location>
</feature>